<dbReference type="InterPro" id="IPR013780">
    <property type="entry name" value="Glyco_hydro_b"/>
</dbReference>
<proteinExistence type="inferred from homology"/>
<comment type="pathway">
    <text evidence="3 10">Glycan biosynthesis; glycogen biosynthesis.</text>
</comment>
<dbReference type="SMART" id="SM00642">
    <property type="entry name" value="Aamy"/>
    <property type="match status" value="1"/>
</dbReference>
<feature type="active site" description="Nucleophile" evidence="10">
    <location>
        <position position="743"/>
    </location>
</feature>
<evidence type="ECO:0000256" key="8">
    <source>
        <dbReference type="ARBA" id="ARBA00023056"/>
    </source>
</evidence>
<dbReference type="Pfam" id="PF02806">
    <property type="entry name" value="Alpha-amylase_C"/>
    <property type="match status" value="1"/>
</dbReference>
<feature type="compositionally biased region" description="Polar residues" evidence="11">
    <location>
        <begin position="193"/>
        <end position="204"/>
    </location>
</feature>
<feature type="compositionally biased region" description="Basic and acidic residues" evidence="11">
    <location>
        <begin position="141"/>
        <end position="152"/>
    </location>
</feature>
<evidence type="ECO:0000313" key="14">
    <source>
        <dbReference type="EMBL" id="VFK74329.1"/>
    </source>
</evidence>
<feature type="region of interest" description="Disordered" evidence="11">
    <location>
        <begin position="1"/>
        <end position="30"/>
    </location>
</feature>
<evidence type="ECO:0000256" key="9">
    <source>
        <dbReference type="ARBA" id="ARBA00023277"/>
    </source>
</evidence>
<dbReference type="CDD" id="cd02855">
    <property type="entry name" value="E_set_GBE_prok_N"/>
    <property type="match status" value="1"/>
</dbReference>
<dbReference type="GO" id="GO:0005978">
    <property type="term" value="P:glycogen biosynthetic process"/>
    <property type="evidence" value="ECO:0007669"/>
    <property type="project" value="UniProtKB-UniRule"/>
</dbReference>
<dbReference type="PANTHER" id="PTHR43651">
    <property type="entry name" value="1,4-ALPHA-GLUCAN-BRANCHING ENZYME"/>
    <property type="match status" value="1"/>
</dbReference>
<comment type="similarity">
    <text evidence="4 10">Belongs to the glycosyl hydrolase 13 family. GlgB subfamily.</text>
</comment>
<dbReference type="NCBIfam" id="NF008967">
    <property type="entry name" value="PRK12313.1"/>
    <property type="match status" value="1"/>
</dbReference>
<dbReference type="InterPro" id="IPR013783">
    <property type="entry name" value="Ig-like_fold"/>
</dbReference>
<dbReference type="InterPro" id="IPR014756">
    <property type="entry name" value="Ig_E-set"/>
</dbReference>
<dbReference type="Pfam" id="PF02922">
    <property type="entry name" value="CBM_48"/>
    <property type="match status" value="1"/>
</dbReference>
<dbReference type="Gene3D" id="2.60.40.1180">
    <property type="entry name" value="Golgi alpha-mannosidase II"/>
    <property type="match status" value="1"/>
</dbReference>
<evidence type="ECO:0000256" key="5">
    <source>
        <dbReference type="ARBA" id="ARBA00022600"/>
    </source>
</evidence>
<dbReference type="Pfam" id="PF00128">
    <property type="entry name" value="Alpha-amylase"/>
    <property type="match status" value="1"/>
</dbReference>
<dbReference type="UniPathway" id="UPA00164"/>
<evidence type="ECO:0000256" key="11">
    <source>
        <dbReference type="SAM" id="MobiDB-lite"/>
    </source>
</evidence>
<dbReference type="NCBIfam" id="NF003811">
    <property type="entry name" value="PRK05402.1"/>
    <property type="match status" value="1"/>
</dbReference>
<evidence type="ECO:0000259" key="12">
    <source>
        <dbReference type="SMART" id="SM00642"/>
    </source>
</evidence>
<name>A0A451B7S0_9GAMM</name>
<evidence type="ECO:0000256" key="7">
    <source>
        <dbReference type="ARBA" id="ARBA00022679"/>
    </source>
</evidence>
<dbReference type="SUPFAM" id="SSF51445">
    <property type="entry name" value="(Trans)glycosidases"/>
    <property type="match status" value="1"/>
</dbReference>
<dbReference type="PANTHER" id="PTHR43651:SF3">
    <property type="entry name" value="1,4-ALPHA-GLUCAN-BRANCHING ENZYME"/>
    <property type="match status" value="1"/>
</dbReference>
<dbReference type="CDD" id="cd11322">
    <property type="entry name" value="AmyAc_Glg_BE"/>
    <property type="match status" value="1"/>
</dbReference>
<feature type="compositionally biased region" description="Low complexity" evidence="11">
    <location>
        <begin position="124"/>
        <end position="134"/>
    </location>
</feature>
<feature type="compositionally biased region" description="Polar residues" evidence="11">
    <location>
        <begin position="88"/>
        <end position="101"/>
    </location>
</feature>
<dbReference type="FunFam" id="2.60.40.1180:FF:000002">
    <property type="entry name" value="1,4-alpha-glucan branching enzyme GlgB"/>
    <property type="match status" value="1"/>
</dbReference>
<comment type="subunit">
    <text evidence="10">Monomer.</text>
</comment>
<dbReference type="InterPro" id="IPR054169">
    <property type="entry name" value="GlgB_N"/>
</dbReference>
<feature type="domain" description="Glycosyl hydrolase family 13 catalytic" evidence="12">
    <location>
        <begin position="584"/>
        <end position="1030"/>
    </location>
</feature>
<keyword evidence="7 10" id="KW-0808">Transferase</keyword>
<dbReference type="SUPFAM" id="SSF51011">
    <property type="entry name" value="Glycosyl hydrolase domain"/>
    <property type="match status" value="1"/>
</dbReference>
<dbReference type="GO" id="GO:0004553">
    <property type="term" value="F:hydrolase activity, hydrolyzing O-glycosyl compounds"/>
    <property type="evidence" value="ECO:0007669"/>
    <property type="project" value="InterPro"/>
</dbReference>
<feature type="compositionally biased region" description="Low complexity" evidence="11">
    <location>
        <begin position="155"/>
        <end position="169"/>
    </location>
</feature>
<evidence type="ECO:0000256" key="10">
    <source>
        <dbReference type="HAMAP-Rule" id="MF_00685"/>
    </source>
</evidence>
<reference evidence="14" key="1">
    <citation type="submission" date="2019-02" db="EMBL/GenBank/DDBJ databases">
        <authorList>
            <person name="Gruber-Vodicka R. H."/>
            <person name="Seah K. B. B."/>
        </authorList>
    </citation>
    <scope>NUCLEOTIDE SEQUENCE</scope>
    <source>
        <strain evidence="14">BECK_BZ198</strain>
        <strain evidence="13">BECK_BZ199</strain>
    </source>
</reference>
<organism evidence="14">
    <name type="scientific">Candidatus Kentrum sp. MB</name>
    <dbReference type="NCBI Taxonomy" id="2138164"/>
    <lineage>
        <taxon>Bacteria</taxon>
        <taxon>Pseudomonadati</taxon>
        <taxon>Pseudomonadota</taxon>
        <taxon>Gammaproteobacteria</taxon>
        <taxon>Candidatus Kentrum</taxon>
    </lineage>
</organism>
<evidence type="ECO:0000256" key="1">
    <source>
        <dbReference type="ARBA" id="ARBA00000826"/>
    </source>
</evidence>
<evidence type="ECO:0000256" key="4">
    <source>
        <dbReference type="ARBA" id="ARBA00009000"/>
    </source>
</evidence>
<comment type="catalytic activity">
    <reaction evidence="1 10">
        <text>Transfers a segment of a (1-&gt;4)-alpha-D-glucan chain to a primary hydroxy group in a similar glucan chain.</text>
        <dbReference type="EC" id="2.4.1.18"/>
    </reaction>
</comment>
<feature type="compositionally biased region" description="Polar residues" evidence="11">
    <location>
        <begin position="234"/>
        <end position="243"/>
    </location>
</feature>
<dbReference type="InterPro" id="IPR006048">
    <property type="entry name" value="A-amylase/branching_C"/>
</dbReference>
<keyword evidence="8 10" id="KW-0320">Glycogen biosynthesis</keyword>
<dbReference type="HAMAP" id="MF_00685">
    <property type="entry name" value="GlgB"/>
    <property type="match status" value="1"/>
</dbReference>
<keyword evidence="9 10" id="KW-0119">Carbohydrate metabolism</keyword>
<feature type="compositionally biased region" description="Polar residues" evidence="11">
    <location>
        <begin position="15"/>
        <end position="29"/>
    </location>
</feature>
<comment type="function">
    <text evidence="2 10">Catalyzes the formation of the alpha-1,6-glucosidic linkages in glycogen by scission of a 1,4-alpha-linked oligosaccharide from growing alpha-1,4-glucan chains and the subsequent attachment of the oligosaccharide to the alpha-1,6 position.</text>
</comment>
<dbReference type="SUPFAM" id="SSF81296">
    <property type="entry name" value="E set domains"/>
    <property type="match status" value="2"/>
</dbReference>
<dbReference type="GO" id="GO:0005829">
    <property type="term" value="C:cytosol"/>
    <property type="evidence" value="ECO:0007669"/>
    <property type="project" value="TreeGrafter"/>
</dbReference>
<evidence type="ECO:0000313" key="13">
    <source>
        <dbReference type="EMBL" id="VFK27498.1"/>
    </source>
</evidence>
<dbReference type="InterPro" id="IPR004193">
    <property type="entry name" value="Glyco_hydro_13_N"/>
</dbReference>
<dbReference type="Gene3D" id="3.20.20.80">
    <property type="entry name" value="Glycosidases"/>
    <property type="match status" value="1"/>
</dbReference>
<dbReference type="Gene3D" id="2.60.40.10">
    <property type="entry name" value="Immunoglobulins"/>
    <property type="match status" value="2"/>
</dbReference>
<feature type="compositionally biased region" description="Basic and acidic residues" evidence="11">
    <location>
        <begin position="103"/>
        <end position="123"/>
    </location>
</feature>
<dbReference type="InterPro" id="IPR006407">
    <property type="entry name" value="GlgB"/>
</dbReference>
<feature type="active site" description="Proton donor" evidence="10">
    <location>
        <position position="796"/>
    </location>
</feature>
<dbReference type="GO" id="GO:0043169">
    <property type="term" value="F:cation binding"/>
    <property type="evidence" value="ECO:0007669"/>
    <property type="project" value="InterPro"/>
</dbReference>
<dbReference type="NCBIfam" id="TIGR01515">
    <property type="entry name" value="branching_enzym"/>
    <property type="match status" value="1"/>
</dbReference>
<sequence length="1066" mass="118489">MVKRPIADGYRFKTKTQPDIPTRAPNASSHAVEYYPIVSLRSFKYTPNSITSALPKSTLAEEKNQMTRNTKADSISPFEAENGKKATVSRNSPKTTETNFSPEHGKETSPPSKKTDMKPDAKASEATATATTLAPGIEKTSAIREKEEKKPEAQSVSPSPKAPSSKGSSQETPSQQATPGVSSPTPPEVTESKPFSSNIEQKPSATKKPDARSMAPAEPQRQPSQTGIDAMSLLKSSENTKGSGRTRGFGASKSGAHRSAAEVIAKTTSRDHPKPSIVHQSNVAKKQPSQSAGTSKSVKPEVKAQSRLTPKVPIPPEPKGPIGGVPLQRPSVPLIKEAAIAAVLNADHPNPFSFFGMHKSGAANTLIVRVFYPEANAIQLIDNAGKVIAELQKAHDEGLFATEISDHTEPFPYRLRVTTLSGKIDMDDPYRFPPTLSEKDAQDLADGRSFTLYKLLGAHTARIDGVTGVAFAVWAPNASHVAVVGDFNAWDGRRHSMRFHPNCGVWEMFLPGVGSGSLYKYEIKHTPGSVPEIKSDPCAFYTELPLGTASVVYDDGTAFPWQDNDWIKNRKTRTGADKPLSFYEVHLGSWRRKPEEDNRWLDYREMADDLVTYCVDMGFTHISLLPVSEYIYDDTVGYLPSSLYAPTNRYGTPDDLRYFINVCHKAGIGVVADWVPNYFSEEEHGLASFDGAPLYEHKNPWQGRDPDWNVPLYDLTRKEVVNYLISNALYWFDHFHLDGLRIDGLAKMLYLDYGRAEGEWTPNVDGGNENLDALAFIRQLNQLVAREYPGALMIAEDSSLRGNLTKPVSEGGLGFTLRWNTAWVYDTLRYLGRHPVHRKYYQFELTNPLAYAFDEKFVLPVSHNHVSIGQGAMSNKFPGDYWQQFATLRAWYALLYALPNKKLLFMGTEFAQDREWNSNISLDWHLLDNHMHRGIQDLIRDLNKLYLKNSALHDSDTDARGFQWIDTADDDSSVMSFLRFTKDHAKFAVVVTHMTPVVRPNYRIGVPKAGRYREILNTDAEVYGGGNQGSAGSATAEQHWAHGREFSICLTLPPYATVILEPEEEK</sequence>
<dbReference type="Pfam" id="PF22019">
    <property type="entry name" value="GlgB_N"/>
    <property type="match status" value="1"/>
</dbReference>
<dbReference type="InterPro" id="IPR006047">
    <property type="entry name" value="GH13_cat_dom"/>
</dbReference>
<evidence type="ECO:0000256" key="6">
    <source>
        <dbReference type="ARBA" id="ARBA00022676"/>
    </source>
</evidence>
<accession>A0A451B7S0</accession>
<feature type="region of interest" description="Disordered" evidence="11">
    <location>
        <begin position="60"/>
        <end position="325"/>
    </location>
</feature>
<dbReference type="InterPro" id="IPR044143">
    <property type="entry name" value="GlgB_N_E_set_prok"/>
</dbReference>
<dbReference type="FunFam" id="2.60.40.10:FF:000169">
    <property type="entry name" value="1,4-alpha-glucan branching enzyme GlgB"/>
    <property type="match status" value="1"/>
</dbReference>
<protein>
    <recommendedName>
        <fullName evidence="10">1,4-alpha-glucan branching enzyme GlgB</fullName>
        <ecNumber evidence="10">2.4.1.18</ecNumber>
    </recommendedName>
    <alternativeName>
        <fullName evidence="10">1,4-alpha-D-glucan:1,4-alpha-D-glucan 6-glucosyl-transferase</fullName>
    </alternativeName>
    <alternativeName>
        <fullName evidence="10">Alpha-(1-&gt;4)-glucan branching enzyme</fullName>
    </alternativeName>
    <alternativeName>
        <fullName evidence="10">Glycogen branching enzyme</fullName>
        <shortName evidence="10">BE</shortName>
    </alternativeName>
</protein>
<evidence type="ECO:0000256" key="3">
    <source>
        <dbReference type="ARBA" id="ARBA00004964"/>
    </source>
</evidence>
<dbReference type="EMBL" id="CAADFQ010000003">
    <property type="protein sequence ID" value="VFK27498.1"/>
    <property type="molecule type" value="Genomic_DNA"/>
</dbReference>
<feature type="compositionally biased region" description="Polar residues" evidence="11">
    <location>
        <begin position="278"/>
        <end position="297"/>
    </location>
</feature>
<dbReference type="EC" id="2.4.1.18" evidence="10"/>
<feature type="compositionally biased region" description="Polar residues" evidence="11">
    <location>
        <begin position="170"/>
        <end position="183"/>
    </location>
</feature>
<dbReference type="GO" id="GO:0003844">
    <property type="term" value="F:1,4-alpha-glucan branching enzyme activity"/>
    <property type="evidence" value="ECO:0007669"/>
    <property type="project" value="UniProtKB-UniRule"/>
</dbReference>
<keyword evidence="6 10" id="KW-0328">Glycosyltransferase</keyword>
<gene>
    <name evidence="10" type="primary">glgB</name>
    <name evidence="14" type="ORF">BECKMB1821H_GA0114242_100359</name>
    <name evidence="13" type="ORF">BECKMB1821I_GA0114274_100359</name>
</gene>
<dbReference type="AlphaFoldDB" id="A0A451B7S0"/>
<keyword evidence="5 10" id="KW-0321">Glycogen metabolism</keyword>
<evidence type="ECO:0000256" key="2">
    <source>
        <dbReference type="ARBA" id="ARBA00002953"/>
    </source>
</evidence>
<dbReference type="InterPro" id="IPR017853">
    <property type="entry name" value="GH"/>
</dbReference>
<dbReference type="EMBL" id="CAADGH010000003">
    <property type="protein sequence ID" value="VFK74329.1"/>
    <property type="molecule type" value="Genomic_DNA"/>
</dbReference>